<dbReference type="InterPro" id="IPR011042">
    <property type="entry name" value="6-blade_b-propeller_TolB-like"/>
</dbReference>
<dbReference type="STRING" id="1631249.BQ8794_70051"/>
<evidence type="ECO:0000313" key="3">
    <source>
        <dbReference type="Proteomes" id="UP000188388"/>
    </source>
</evidence>
<evidence type="ECO:0000313" key="2">
    <source>
        <dbReference type="EMBL" id="SIT59121.1"/>
    </source>
</evidence>
<feature type="domain" description="Glucose/Sorbosone dehydrogenase" evidence="1">
    <location>
        <begin position="209"/>
        <end position="371"/>
    </location>
</feature>
<dbReference type="Gene3D" id="2.120.10.30">
    <property type="entry name" value="TolB, C-terminal domain"/>
    <property type="match status" value="1"/>
</dbReference>
<organism evidence="2 3">
    <name type="scientific">Mesorhizobium prunaredense</name>
    <dbReference type="NCBI Taxonomy" id="1631249"/>
    <lineage>
        <taxon>Bacteria</taxon>
        <taxon>Pseudomonadati</taxon>
        <taxon>Pseudomonadota</taxon>
        <taxon>Alphaproteobacteria</taxon>
        <taxon>Hyphomicrobiales</taxon>
        <taxon>Phyllobacteriaceae</taxon>
        <taxon>Mesorhizobium</taxon>
    </lineage>
</organism>
<dbReference type="Proteomes" id="UP000188388">
    <property type="component" value="Unassembled WGS sequence"/>
</dbReference>
<sequence length="448" mass="48844">MLGAGNFAQKQPPATLYLAATDAAKLATWEDIVIKKLAFVLSCAAALCVTSAFAQDKNLEKLGGFKTTGTPMMEPIPQTGEHAEALKAIAAKIKVPDGFKVNLYAIVPDARHMAVGPQGVVTFVGTRKELVYSMTDRNKDRVADDVKVFAPSIKMAVPNGVCFSRDGHLYVVEQNRVLWFPGAEFFYEGPDVAASTIVKQGELIPASNESFNHTARTCRVGPDNRIYITIGQPFNVPAPELLPEFEKLGIGGIISMKQDGTDRKIYARGMRNPLGLDFNPKDKTLWVNDNQVDGMGDTIPPGEMNRVTGPDQNFGFPWYGGGKVRTIEYKDATVPEGVIFPEVEQEAHAADLGLSFYTGKQFPEKYRGGVFSTQHGSWNRVDPVGARVMFTPLKADGTADKTEVFADGWLNENGEYLGRPVDVQVLKDGSLLVSDDLAGAVWRISYGD</sequence>
<protein>
    <submittedName>
        <fullName evidence="2">NHL repeat containing protein</fullName>
    </submittedName>
</protein>
<dbReference type="EMBL" id="FTPD01000067">
    <property type="protein sequence ID" value="SIT59121.1"/>
    <property type="molecule type" value="Genomic_DNA"/>
</dbReference>
<dbReference type="PANTHER" id="PTHR33546:SF1">
    <property type="entry name" value="LARGE, MULTIFUNCTIONAL SECRETED PROTEIN"/>
    <property type="match status" value="1"/>
</dbReference>
<evidence type="ECO:0000259" key="1">
    <source>
        <dbReference type="Pfam" id="PF07995"/>
    </source>
</evidence>
<dbReference type="SUPFAM" id="SSF63829">
    <property type="entry name" value="Calcium-dependent phosphotriesterase"/>
    <property type="match status" value="1"/>
</dbReference>
<gene>
    <name evidence="2" type="ORF">BQ8794_70051</name>
</gene>
<dbReference type="InterPro" id="IPR012938">
    <property type="entry name" value="Glc/Sorbosone_DH"/>
</dbReference>
<dbReference type="PANTHER" id="PTHR33546">
    <property type="entry name" value="LARGE, MULTIFUNCTIONAL SECRETED PROTEIN-RELATED"/>
    <property type="match status" value="1"/>
</dbReference>
<reference evidence="3" key="1">
    <citation type="submission" date="2017-01" db="EMBL/GenBank/DDBJ databases">
        <authorList>
            <person name="Brunel B."/>
        </authorList>
    </citation>
    <scope>NUCLEOTIDE SEQUENCE [LARGE SCALE GENOMIC DNA]</scope>
</reference>
<dbReference type="AlphaFoldDB" id="A0A1R3VH23"/>
<dbReference type="Pfam" id="PF07995">
    <property type="entry name" value="GSDH"/>
    <property type="match status" value="1"/>
</dbReference>
<accession>A0A1R3VH23</accession>
<name>A0A1R3VH23_9HYPH</name>
<keyword evidence="3" id="KW-1185">Reference proteome</keyword>
<proteinExistence type="predicted"/>